<proteinExistence type="predicted"/>
<gene>
    <name evidence="2" type="ORF">HPBE_LOCUS17271</name>
</gene>
<dbReference type="GO" id="GO:0016485">
    <property type="term" value="P:protein processing"/>
    <property type="evidence" value="ECO:0007669"/>
    <property type="project" value="InterPro"/>
</dbReference>
<dbReference type="PANTHER" id="PTHR10202:SF13">
    <property type="entry name" value="PRESENILIN HOMOLOG"/>
    <property type="match status" value="1"/>
</dbReference>
<keyword evidence="1" id="KW-1133">Transmembrane helix</keyword>
<dbReference type="EMBL" id="UZAH01029903">
    <property type="protein sequence ID" value="VDP08410.1"/>
    <property type="molecule type" value="Genomic_DNA"/>
</dbReference>
<accession>A0A3P8AVI9</accession>
<dbReference type="OrthoDB" id="20287at2759"/>
<feature type="transmembrane region" description="Helical" evidence="1">
    <location>
        <begin position="177"/>
        <end position="197"/>
    </location>
</feature>
<organism evidence="2">
    <name type="scientific">Heligmosomoides polygyrus</name>
    <name type="common">Parasitic roundworm</name>
    <dbReference type="NCBI Taxonomy" id="6339"/>
    <lineage>
        <taxon>Eukaryota</taxon>
        <taxon>Metazoa</taxon>
        <taxon>Ecdysozoa</taxon>
        <taxon>Nematoda</taxon>
        <taxon>Chromadorea</taxon>
        <taxon>Rhabditida</taxon>
        <taxon>Rhabditina</taxon>
        <taxon>Rhabditomorpha</taxon>
        <taxon>Strongyloidea</taxon>
        <taxon>Heligmosomidae</taxon>
        <taxon>Heligmosomoides</taxon>
    </lineage>
</organism>
<dbReference type="GO" id="GO:0006509">
    <property type="term" value="P:membrane protein ectodomain proteolysis"/>
    <property type="evidence" value="ECO:0007669"/>
    <property type="project" value="TreeGrafter"/>
</dbReference>
<dbReference type="GO" id="GO:0042500">
    <property type="term" value="F:aspartic endopeptidase activity, intramembrane cleaving"/>
    <property type="evidence" value="ECO:0007669"/>
    <property type="project" value="InterPro"/>
</dbReference>
<name>A0A3P8AVI9_HELPZ</name>
<dbReference type="InterPro" id="IPR001108">
    <property type="entry name" value="Peptidase_A22A"/>
</dbReference>
<dbReference type="GO" id="GO:0070765">
    <property type="term" value="C:gamma-secretase complex"/>
    <property type="evidence" value="ECO:0007669"/>
    <property type="project" value="TreeGrafter"/>
</dbReference>
<keyword evidence="1" id="KW-0812">Transmembrane</keyword>
<protein>
    <recommendedName>
        <fullName evidence="3">Presenilin</fullName>
    </recommendedName>
</protein>
<evidence type="ECO:0000256" key="1">
    <source>
        <dbReference type="SAM" id="Phobius"/>
    </source>
</evidence>
<feature type="transmembrane region" description="Helical" evidence="1">
    <location>
        <begin position="209"/>
        <end position="228"/>
    </location>
</feature>
<reference evidence="2" key="1">
    <citation type="submission" date="2018-11" db="EMBL/GenBank/DDBJ databases">
        <authorList>
            <consortium name="Pathogen Informatics"/>
        </authorList>
    </citation>
    <scope>NUCLEOTIDE SEQUENCE [LARGE SCALE GENOMIC DNA]</scope>
</reference>
<keyword evidence="1" id="KW-0472">Membrane</keyword>
<feature type="transmembrane region" description="Helical" evidence="1">
    <location>
        <begin position="114"/>
        <end position="138"/>
    </location>
</feature>
<dbReference type="Pfam" id="PF01080">
    <property type="entry name" value="Presenilin"/>
    <property type="match status" value="1"/>
</dbReference>
<feature type="transmembrane region" description="Helical" evidence="1">
    <location>
        <begin position="234"/>
        <end position="261"/>
    </location>
</feature>
<dbReference type="PANTHER" id="PTHR10202">
    <property type="entry name" value="PRESENILIN"/>
    <property type="match status" value="1"/>
</dbReference>
<dbReference type="AlphaFoldDB" id="A0A3P8AVI9"/>
<feature type="transmembrane region" description="Helical" evidence="1">
    <location>
        <begin position="63"/>
        <end position="84"/>
    </location>
</feature>
<feature type="transmembrane region" description="Helical" evidence="1">
    <location>
        <begin position="145"/>
        <end position="165"/>
    </location>
</feature>
<sequence length="263" mass="30213">MWCCFNNYDSFPSIYYKNCSSESQCRRLAYWVSAVVHLGAASSSDDKKHSTDSKRRMYGPADMVKVFVPVSICMLLVVLCVRNIEDYQKDFFIKAPYFMYSEPDDEPTKKLLKAIINAAIFLGVIIFATFLLMCFFYFKCYTCLLVYVLVATFALFTIIFTLQFRRILQEMNVPVSVITYFFLLYNLVMVEMMAVFWKGPKGVQQVTDFLASLILLSAMVALNVMLLLPQWTSWVLLIVLALWDLCAVLSPCVSLICRLVLLS</sequence>
<evidence type="ECO:0008006" key="3">
    <source>
        <dbReference type="Google" id="ProtNLM"/>
    </source>
</evidence>
<evidence type="ECO:0000313" key="2">
    <source>
        <dbReference type="EMBL" id="VDP08410.1"/>
    </source>
</evidence>